<dbReference type="PANTHER" id="PTHR45700">
    <property type="entry name" value="UBIQUITIN-PROTEIN LIGASE E3C"/>
    <property type="match status" value="1"/>
</dbReference>
<dbReference type="InterPro" id="IPR035983">
    <property type="entry name" value="Hect_E3_ubiquitin_ligase"/>
</dbReference>
<proteinExistence type="predicted"/>
<dbReference type="EC" id="2.3.2.26" evidence="2"/>
<keyword evidence="4 5" id="KW-0833">Ubl conjugation pathway</keyword>
<keyword evidence="6" id="KW-0472">Membrane</keyword>
<organism evidence="8 9">
    <name type="scientific">Ranitomeya imitator</name>
    <name type="common">mimic poison frog</name>
    <dbReference type="NCBI Taxonomy" id="111125"/>
    <lineage>
        <taxon>Eukaryota</taxon>
        <taxon>Metazoa</taxon>
        <taxon>Chordata</taxon>
        <taxon>Craniata</taxon>
        <taxon>Vertebrata</taxon>
        <taxon>Euteleostomi</taxon>
        <taxon>Amphibia</taxon>
        <taxon>Batrachia</taxon>
        <taxon>Anura</taxon>
        <taxon>Neobatrachia</taxon>
        <taxon>Hyloidea</taxon>
        <taxon>Dendrobatidae</taxon>
        <taxon>Dendrobatinae</taxon>
        <taxon>Ranitomeya</taxon>
    </lineage>
</organism>
<keyword evidence="9" id="KW-1185">Reference proteome</keyword>
<dbReference type="CDD" id="cd00078">
    <property type="entry name" value="HECTc"/>
    <property type="match status" value="1"/>
</dbReference>
<evidence type="ECO:0000313" key="8">
    <source>
        <dbReference type="EMBL" id="CAJ0920692.1"/>
    </source>
</evidence>
<accession>A0ABN9KTW3</accession>
<dbReference type="Gene3D" id="3.30.2410.10">
    <property type="entry name" value="Hect, E3 ligase catalytic domain"/>
    <property type="match status" value="1"/>
</dbReference>
<dbReference type="Proteomes" id="UP001176940">
    <property type="component" value="Unassembled WGS sequence"/>
</dbReference>
<dbReference type="SMART" id="SM00119">
    <property type="entry name" value="HECTc"/>
    <property type="match status" value="1"/>
</dbReference>
<evidence type="ECO:0000256" key="5">
    <source>
        <dbReference type="PROSITE-ProRule" id="PRU00104"/>
    </source>
</evidence>
<evidence type="ECO:0000256" key="4">
    <source>
        <dbReference type="ARBA" id="ARBA00022786"/>
    </source>
</evidence>
<comment type="catalytic activity">
    <reaction evidence="1">
        <text>S-ubiquitinyl-[E2 ubiquitin-conjugating enzyme]-L-cysteine + [acceptor protein]-L-lysine = [E2 ubiquitin-conjugating enzyme]-L-cysteine + N(6)-ubiquitinyl-[acceptor protein]-L-lysine.</text>
        <dbReference type="EC" id="2.3.2.26"/>
    </reaction>
</comment>
<evidence type="ECO:0000256" key="1">
    <source>
        <dbReference type="ARBA" id="ARBA00000885"/>
    </source>
</evidence>
<keyword evidence="6" id="KW-1133">Transmembrane helix</keyword>
<gene>
    <name evidence="8" type="ORF">RIMI_LOCUS1345235</name>
</gene>
<reference evidence="8" key="1">
    <citation type="submission" date="2023-07" db="EMBL/GenBank/DDBJ databases">
        <authorList>
            <person name="Stuckert A."/>
        </authorList>
    </citation>
    <scope>NUCLEOTIDE SEQUENCE</scope>
</reference>
<keyword evidence="3" id="KW-0808">Transferase</keyword>
<name>A0ABN9KTW3_9NEOB</name>
<dbReference type="InterPro" id="IPR044611">
    <property type="entry name" value="E3A/B/C-like"/>
</dbReference>
<comment type="caution">
    <text evidence="8">The sequence shown here is derived from an EMBL/GenBank/DDBJ whole genome shotgun (WGS) entry which is preliminary data.</text>
</comment>
<keyword evidence="6" id="KW-0812">Transmembrane</keyword>
<dbReference type="Pfam" id="PF00632">
    <property type="entry name" value="HECT"/>
    <property type="match status" value="1"/>
</dbReference>
<protein>
    <recommendedName>
        <fullName evidence="2">HECT-type E3 ubiquitin transferase</fullName>
        <ecNumber evidence="2">2.3.2.26</ecNumber>
    </recommendedName>
</protein>
<feature type="transmembrane region" description="Helical" evidence="6">
    <location>
        <begin position="200"/>
        <end position="226"/>
    </location>
</feature>
<sequence>MAAPARIKRVIAPSELSQQRSRETEPHAALERGKVNIFTLLAVPDSPVEIAETENIASLAIYCRYPFILLFDTKVQYLLVDALLKKEEAKVQAGQELVRNRMQGNSDIPRIPFLHFKLRRQHLLEDALKKLSIVEDCDLQKELLVEFNGETTTDNRAAMTEFFLLVAEKMVQPDCGLFTCSDPLLPVWFPNHPLVDKKMYYHYGILCGLAIFNEFTIYLPFPLALFKKLLSKKVTLEDLKELQPTMGKSMQRLLDTENEKDVENLDLYFTLSWENQTVELVPNGATERVTHLNKQNYVNKCVDYILNISVAETYEEFKKGLYKVCNKDIFLFFQPEELKDLVAGHSNYNWAAFEQTTVYMGKYSAKHPTIIRFWKVFHQLPLEKKKAFLYFITGNDKIPALRAQNICMKISSFGVPNESYLPEANTCSRLLLLPEYSTNDVLRRKLLLALENNKGFDKDTIPGLQHF</sequence>
<dbReference type="EMBL" id="CAUEEQ010001736">
    <property type="protein sequence ID" value="CAJ0920692.1"/>
    <property type="molecule type" value="Genomic_DNA"/>
</dbReference>
<evidence type="ECO:0000256" key="2">
    <source>
        <dbReference type="ARBA" id="ARBA00012485"/>
    </source>
</evidence>
<dbReference type="PROSITE" id="PS50237">
    <property type="entry name" value="HECT"/>
    <property type="match status" value="1"/>
</dbReference>
<evidence type="ECO:0000313" key="9">
    <source>
        <dbReference type="Proteomes" id="UP001176940"/>
    </source>
</evidence>
<evidence type="ECO:0000259" key="7">
    <source>
        <dbReference type="PROSITE" id="PS50237"/>
    </source>
</evidence>
<evidence type="ECO:0000256" key="3">
    <source>
        <dbReference type="ARBA" id="ARBA00022679"/>
    </source>
</evidence>
<dbReference type="SUPFAM" id="SSF56204">
    <property type="entry name" value="Hect, E3 ligase catalytic domain"/>
    <property type="match status" value="1"/>
</dbReference>
<dbReference type="InterPro" id="IPR000569">
    <property type="entry name" value="HECT_dom"/>
</dbReference>
<evidence type="ECO:0000256" key="6">
    <source>
        <dbReference type="SAM" id="Phobius"/>
    </source>
</evidence>
<feature type="domain" description="HECT" evidence="7">
    <location>
        <begin position="135"/>
        <end position="459"/>
    </location>
</feature>
<dbReference type="Gene3D" id="3.30.2160.10">
    <property type="entry name" value="Hect, E3 ligase catalytic domain"/>
    <property type="match status" value="1"/>
</dbReference>
<feature type="active site" description="Glycyl thioester intermediate" evidence="5">
    <location>
        <position position="427"/>
    </location>
</feature>
<dbReference type="Gene3D" id="3.90.1750.10">
    <property type="entry name" value="Hect, E3 ligase catalytic domains"/>
    <property type="match status" value="1"/>
</dbReference>